<organism evidence="1 2">
    <name type="scientific">Hyphomicrobium facile</name>
    <dbReference type="NCBI Taxonomy" id="51670"/>
    <lineage>
        <taxon>Bacteria</taxon>
        <taxon>Pseudomonadati</taxon>
        <taxon>Pseudomonadota</taxon>
        <taxon>Alphaproteobacteria</taxon>
        <taxon>Hyphomicrobiales</taxon>
        <taxon>Hyphomicrobiaceae</taxon>
        <taxon>Hyphomicrobium</taxon>
    </lineage>
</organism>
<name>A0A1I7NSA4_9HYPH</name>
<keyword evidence="2" id="KW-1185">Reference proteome</keyword>
<evidence type="ECO:0000313" key="2">
    <source>
        <dbReference type="Proteomes" id="UP000199423"/>
    </source>
</evidence>
<dbReference type="RefSeq" id="WP_092868699.1">
    <property type="nucleotide sequence ID" value="NZ_FPCH01000003.1"/>
</dbReference>
<dbReference type="Pfam" id="PF06228">
    <property type="entry name" value="ChuX_HutX"/>
    <property type="match status" value="1"/>
</dbReference>
<evidence type="ECO:0000313" key="1">
    <source>
        <dbReference type="EMBL" id="SFV37490.1"/>
    </source>
</evidence>
<sequence length="173" mass="19051">MSETLTSEAAARPPLRERLAKNADGILEQIAREYGVSTFEAVEALPDAHRAIVPGSAFEKILTALTAWGPVVFIVHTPDIVLECEGPIPPGTIGRGYFNLHGDSPIGGHIKAENCTHIVFVSRPFMGRESRSVQFFNGAGEAMFKIFVRRDEKRELIQEQVALFDELRKSFAG</sequence>
<reference evidence="2" key="1">
    <citation type="submission" date="2016-10" db="EMBL/GenBank/DDBJ databases">
        <authorList>
            <person name="Varghese N."/>
            <person name="Submissions S."/>
        </authorList>
    </citation>
    <scope>NUCLEOTIDE SEQUENCE [LARGE SCALE GENOMIC DNA]</scope>
    <source>
        <strain evidence="2">DSM 1565</strain>
    </source>
</reference>
<dbReference type="InterPro" id="IPR053733">
    <property type="entry name" value="Heme_Transport_Util_sf"/>
</dbReference>
<dbReference type="CDD" id="cd16829">
    <property type="entry name" value="ChuX_HutX-like"/>
    <property type="match status" value="1"/>
</dbReference>
<dbReference type="AlphaFoldDB" id="A0A1I7NSA4"/>
<evidence type="ECO:0008006" key="3">
    <source>
        <dbReference type="Google" id="ProtNLM"/>
    </source>
</evidence>
<dbReference type="SUPFAM" id="SSF144064">
    <property type="entry name" value="Heme iron utilization protein-like"/>
    <property type="match status" value="1"/>
</dbReference>
<dbReference type="STRING" id="51670.SAMN04488557_3189"/>
<dbReference type="InterPro" id="IPR010413">
    <property type="entry name" value="HutX-like"/>
</dbReference>
<dbReference type="NCBIfam" id="TIGR04108">
    <property type="entry name" value="HutX"/>
    <property type="match status" value="1"/>
</dbReference>
<protein>
    <recommendedName>
        <fullName evidence="3">Heme utilization protein HuvX</fullName>
    </recommendedName>
</protein>
<dbReference type="Proteomes" id="UP000199423">
    <property type="component" value="Unassembled WGS sequence"/>
</dbReference>
<proteinExistence type="predicted"/>
<dbReference type="EMBL" id="FPCH01000003">
    <property type="protein sequence ID" value="SFV37490.1"/>
    <property type="molecule type" value="Genomic_DNA"/>
</dbReference>
<dbReference type="Gene3D" id="3.40.1570.10">
    <property type="entry name" value="HemS/ChuS/ChuX like domains"/>
    <property type="match status" value="1"/>
</dbReference>
<accession>A0A1I7NSA4</accession>
<gene>
    <name evidence="1" type="ORF">SAMN04488557_3189</name>
</gene>
<dbReference type="PIRSF" id="PIRSF030840">
    <property type="entry name" value="DUF1008"/>
    <property type="match status" value="1"/>
</dbReference>
<dbReference type="OrthoDB" id="8781266at2"/>